<dbReference type="SUPFAM" id="SSF81891">
    <property type="entry name" value="Poly A polymerase C-terminal region-like"/>
    <property type="match status" value="1"/>
</dbReference>
<dbReference type="RefSeq" id="WP_318954976.1">
    <property type="nucleotide sequence ID" value="NZ_CP137555.1"/>
</dbReference>
<keyword evidence="6 7" id="KW-0804">Transcription</keyword>
<dbReference type="FunFam" id="3.30.460.10:FF:000035">
    <property type="entry name" value="Poly(A) polymerase I"/>
    <property type="match status" value="1"/>
</dbReference>
<dbReference type="GO" id="GO:0043633">
    <property type="term" value="P:polyadenylation-dependent RNA catabolic process"/>
    <property type="evidence" value="ECO:0007669"/>
    <property type="project" value="InterPro"/>
</dbReference>
<feature type="active site" evidence="7">
    <location>
        <position position="115"/>
    </location>
</feature>
<evidence type="ECO:0000256" key="3">
    <source>
        <dbReference type="ARBA" id="ARBA00022741"/>
    </source>
</evidence>
<comment type="function">
    <text evidence="7">Adds poly(A) tail to the 3' end of many RNAs, which usually targets these RNAs for decay. Plays a significant role in the global control of gene expression, through influencing the rate of transcript degradation, and in the general RNA quality control.</text>
</comment>
<dbReference type="Gene3D" id="1.10.3090.10">
    <property type="entry name" value="cca-adding enzyme, domain 2"/>
    <property type="match status" value="1"/>
</dbReference>
<evidence type="ECO:0000256" key="9">
    <source>
        <dbReference type="SAM" id="MobiDB-lite"/>
    </source>
</evidence>
<dbReference type="Pfam" id="PF12626">
    <property type="entry name" value="PolyA_pol_arg_C"/>
    <property type="match status" value="1"/>
</dbReference>
<evidence type="ECO:0000259" key="11">
    <source>
        <dbReference type="Pfam" id="PF12626"/>
    </source>
</evidence>
<dbReference type="KEGG" id="mpaf:R5R33_05155"/>
<dbReference type="GO" id="GO:0003723">
    <property type="term" value="F:RNA binding"/>
    <property type="evidence" value="ECO:0007669"/>
    <property type="project" value="UniProtKB-UniRule"/>
</dbReference>
<comment type="similarity">
    <text evidence="7 8">Belongs to the tRNA nucleotidyltransferase/poly(A) polymerase family.</text>
</comment>
<dbReference type="HAMAP" id="MF_00957">
    <property type="entry name" value="PolyA_pol"/>
    <property type="match status" value="1"/>
</dbReference>
<evidence type="ECO:0000259" key="10">
    <source>
        <dbReference type="Pfam" id="PF01743"/>
    </source>
</evidence>
<evidence type="ECO:0000313" key="13">
    <source>
        <dbReference type="EMBL" id="WOX06523.1"/>
    </source>
</evidence>
<feature type="domain" description="Poly A polymerase head" evidence="10">
    <location>
        <begin position="95"/>
        <end position="224"/>
    </location>
</feature>
<feature type="compositionally biased region" description="Basic residues" evidence="9">
    <location>
        <begin position="478"/>
        <end position="490"/>
    </location>
</feature>
<feature type="compositionally biased region" description="Basic residues" evidence="9">
    <location>
        <begin position="41"/>
        <end position="52"/>
    </location>
</feature>
<comment type="catalytic activity">
    <reaction evidence="7">
        <text>RNA(n) + ATP = RNA(n)-3'-adenine ribonucleotide + diphosphate</text>
        <dbReference type="Rhea" id="RHEA:11332"/>
        <dbReference type="Rhea" id="RHEA-COMP:14527"/>
        <dbReference type="Rhea" id="RHEA-COMP:17347"/>
        <dbReference type="ChEBI" id="CHEBI:30616"/>
        <dbReference type="ChEBI" id="CHEBI:33019"/>
        <dbReference type="ChEBI" id="CHEBI:140395"/>
        <dbReference type="ChEBI" id="CHEBI:173115"/>
        <dbReference type="EC" id="2.7.7.19"/>
    </reaction>
</comment>
<keyword evidence="1 7" id="KW-0507">mRNA processing</keyword>
<feature type="region of interest" description="Disordered" evidence="9">
    <location>
        <begin position="13"/>
        <end position="75"/>
    </location>
</feature>
<keyword evidence="2 7" id="KW-0808">Transferase</keyword>
<keyword evidence="13" id="KW-0548">Nucleotidyltransferase</keyword>
<dbReference type="Gene3D" id="3.30.460.10">
    <property type="entry name" value="Beta Polymerase, domain 2"/>
    <property type="match status" value="1"/>
</dbReference>
<dbReference type="GO" id="GO:0005524">
    <property type="term" value="F:ATP binding"/>
    <property type="evidence" value="ECO:0007669"/>
    <property type="project" value="UniProtKB-UniRule"/>
</dbReference>
<feature type="domain" description="tRNA nucleotidyltransferase/poly(A) polymerase RNA and SrmB- binding" evidence="12">
    <location>
        <begin position="251"/>
        <end position="309"/>
    </location>
</feature>
<evidence type="ECO:0000313" key="14">
    <source>
        <dbReference type="Proteomes" id="UP001302477"/>
    </source>
</evidence>
<dbReference type="Proteomes" id="UP001302477">
    <property type="component" value="Chromosome"/>
</dbReference>
<dbReference type="PANTHER" id="PTHR43051">
    <property type="entry name" value="POLYNUCLEOTIDE ADENYLYLTRANSFERASE FAMILY PROTEIN"/>
    <property type="match status" value="1"/>
</dbReference>
<dbReference type="InterPro" id="IPR025866">
    <property type="entry name" value="PolyA_pol_arg_C_dom"/>
</dbReference>
<dbReference type="SUPFAM" id="SSF81301">
    <property type="entry name" value="Nucleotidyltransferase"/>
    <property type="match status" value="1"/>
</dbReference>
<dbReference type="CDD" id="cd05398">
    <property type="entry name" value="NT_ClassII-CCAase"/>
    <property type="match status" value="1"/>
</dbReference>
<sequence length="507" mass="57100">MFNSLISSIKRWHNKSKTADANGDAADKGTSAVPNEGSRSKPPRKKSPKSPKPKSGNTGVSRVVVPRSDHSLSRRDVSRAALTVMKRLQEGGFEAYIVGGGVRDLLLGGHPKDFDVATDATPEQARQLFRGSRIVGRRFRILHARIGREVIEVTTFRGHHSEGEEHEAQQSEHGMLLRDNVYGDLESDAIRRDFTVNALYYTTNGFEIHDYTGGLRDIEQRLIRIIGDPETRYKEDPVRMLRAVRFAAKLDFNIETATAAPLKELAPLLRNIAPARMFDEVLKLLMSGHGERTFELLRQYQLWQHLFPDNARLLDNPEALALTRQALRNTDIRIREDLRVTPAFLYAALLWPGVNAEQQFLESKGIPPVPALAQAAQKITSNQLVHTAIPKRFTMPMREIWDMQSRLPRRTGERAFRLMELPKFRAAYDFLLLREDSGEIPAGLGQWWTEFQQADEEQRLQMVRDLPRNGGPGSGGKGRGRRNRGGRNRGGRQGGNRQGGGAERPSN</sequence>
<feature type="active site" evidence="7">
    <location>
        <position position="113"/>
    </location>
</feature>
<dbReference type="InterPro" id="IPR043519">
    <property type="entry name" value="NT_sf"/>
</dbReference>
<gene>
    <name evidence="7 13" type="primary">pcnB</name>
    <name evidence="13" type="ORF">R5R33_05155</name>
</gene>
<dbReference type="GO" id="GO:0006397">
    <property type="term" value="P:mRNA processing"/>
    <property type="evidence" value="ECO:0007669"/>
    <property type="project" value="UniProtKB-KW"/>
</dbReference>
<proteinExistence type="inferred from homology"/>
<dbReference type="InterPro" id="IPR002646">
    <property type="entry name" value="PolA_pol_head_dom"/>
</dbReference>
<feature type="active site" evidence="7">
    <location>
        <position position="193"/>
    </location>
</feature>
<dbReference type="EC" id="2.7.7.19" evidence="7"/>
<evidence type="ECO:0000256" key="5">
    <source>
        <dbReference type="ARBA" id="ARBA00022884"/>
    </source>
</evidence>
<evidence type="ECO:0000256" key="4">
    <source>
        <dbReference type="ARBA" id="ARBA00022840"/>
    </source>
</evidence>
<dbReference type="Pfam" id="PF12627">
    <property type="entry name" value="PolyA_pol_RNAbd"/>
    <property type="match status" value="1"/>
</dbReference>
<protein>
    <recommendedName>
        <fullName evidence="7">Poly(A) polymerase I</fullName>
        <shortName evidence="7">PAP I</shortName>
        <ecNumber evidence="7">2.7.7.19</ecNumber>
    </recommendedName>
</protein>
<organism evidence="13 14">
    <name type="scientific">Microbulbifer pacificus</name>
    <dbReference type="NCBI Taxonomy" id="407164"/>
    <lineage>
        <taxon>Bacteria</taxon>
        <taxon>Pseudomonadati</taxon>
        <taxon>Pseudomonadota</taxon>
        <taxon>Gammaproteobacteria</taxon>
        <taxon>Cellvibrionales</taxon>
        <taxon>Microbulbiferaceae</taxon>
        <taxon>Microbulbifer</taxon>
    </lineage>
</organism>
<keyword evidence="14" id="KW-1185">Reference proteome</keyword>
<feature type="domain" description="Polymerase A arginine-rich C-terminal" evidence="11">
    <location>
        <begin position="365"/>
        <end position="483"/>
    </location>
</feature>
<dbReference type="Pfam" id="PF01743">
    <property type="entry name" value="PolyA_pol"/>
    <property type="match status" value="1"/>
</dbReference>
<dbReference type="EMBL" id="CP137555">
    <property type="protein sequence ID" value="WOX06523.1"/>
    <property type="molecule type" value="Genomic_DNA"/>
</dbReference>
<dbReference type="NCBIfam" id="TIGR01942">
    <property type="entry name" value="pcnB"/>
    <property type="match status" value="1"/>
</dbReference>
<evidence type="ECO:0000259" key="12">
    <source>
        <dbReference type="Pfam" id="PF12627"/>
    </source>
</evidence>
<dbReference type="GO" id="GO:1990817">
    <property type="term" value="F:poly(A) RNA polymerase activity"/>
    <property type="evidence" value="ECO:0007669"/>
    <property type="project" value="UniProtKB-UniRule"/>
</dbReference>
<evidence type="ECO:0000256" key="1">
    <source>
        <dbReference type="ARBA" id="ARBA00022664"/>
    </source>
</evidence>
<evidence type="ECO:0000256" key="8">
    <source>
        <dbReference type="RuleBase" id="RU003953"/>
    </source>
</evidence>
<dbReference type="InterPro" id="IPR010206">
    <property type="entry name" value="PolA_pol_I"/>
</dbReference>
<evidence type="ECO:0000256" key="7">
    <source>
        <dbReference type="HAMAP-Rule" id="MF_00957"/>
    </source>
</evidence>
<dbReference type="PANTHER" id="PTHR43051:SF1">
    <property type="entry name" value="POLYNUCLEOTIDE ADENYLYLTRANSFERASE FAMILY PROTEIN"/>
    <property type="match status" value="1"/>
</dbReference>
<feature type="region of interest" description="Disordered" evidence="9">
    <location>
        <begin position="463"/>
        <end position="507"/>
    </location>
</feature>
<feature type="compositionally biased region" description="Gly residues" evidence="9">
    <location>
        <begin position="491"/>
        <end position="507"/>
    </location>
</feature>
<dbReference type="InterPro" id="IPR052191">
    <property type="entry name" value="tRNA_ntf/polyA_polymerase_I"/>
</dbReference>
<evidence type="ECO:0000256" key="6">
    <source>
        <dbReference type="ARBA" id="ARBA00023163"/>
    </source>
</evidence>
<reference evidence="13 14" key="1">
    <citation type="submission" date="2023-10" db="EMBL/GenBank/DDBJ databases">
        <title>Description of Microbulbifer bruguierae sp. nov., isolated from the sediments of mangrove plant Bruguiera sexangula and comparative genomic analyses of the genus Microbulbifer.</title>
        <authorList>
            <person name="Long M."/>
        </authorList>
    </citation>
    <scope>NUCLEOTIDE SEQUENCE [LARGE SCALE GENOMIC DNA]</scope>
    <source>
        <strain evidence="13 14">SPO729</strain>
    </source>
</reference>
<dbReference type="InterPro" id="IPR032828">
    <property type="entry name" value="PolyA_RNA-bd"/>
</dbReference>
<evidence type="ECO:0000256" key="2">
    <source>
        <dbReference type="ARBA" id="ARBA00022679"/>
    </source>
</evidence>
<name>A0AAU0N2P6_9GAMM</name>
<keyword evidence="5 7" id="KW-0694">RNA-binding</keyword>
<keyword evidence="3 7" id="KW-0547">Nucleotide-binding</keyword>
<keyword evidence="4 7" id="KW-0067">ATP-binding</keyword>
<dbReference type="AlphaFoldDB" id="A0AAU0N2P6"/>
<accession>A0AAU0N2P6</accession>